<feature type="compositionally biased region" description="Polar residues" evidence="1">
    <location>
        <begin position="53"/>
        <end position="65"/>
    </location>
</feature>
<name>A0A9P5Q6R9_9AGAR</name>
<organism evidence="2 3">
    <name type="scientific">Rhodocollybia butyracea</name>
    <dbReference type="NCBI Taxonomy" id="206335"/>
    <lineage>
        <taxon>Eukaryota</taxon>
        <taxon>Fungi</taxon>
        <taxon>Dikarya</taxon>
        <taxon>Basidiomycota</taxon>
        <taxon>Agaricomycotina</taxon>
        <taxon>Agaricomycetes</taxon>
        <taxon>Agaricomycetidae</taxon>
        <taxon>Agaricales</taxon>
        <taxon>Marasmiineae</taxon>
        <taxon>Omphalotaceae</taxon>
        <taxon>Rhodocollybia</taxon>
    </lineage>
</organism>
<protein>
    <submittedName>
        <fullName evidence="2">Uncharacterized protein</fullName>
    </submittedName>
</protein>
<proteinExistence type="predicted"/>
<comment type="caution">
    <text evidence="2">The sequence shown here is derived from an EMBL/GenBank/DDBJ whole genome shotgun (WGS) entry which is preliminary data.</text>
</comment>
<dbReference type="OrthoDB" id="2925159at2759"/>
<feature type="compositionally biased region" description="Basic residues" evidence="1">
    <location>
        <begin position="17"/>
        <end position="31"/>
    </location>
</feature>
<accession>A0A9P5Q6R9</accession>
<reference evidence="2" key="1">
    <citation type="submission" date="2020-11" db="EMBL/GenBank/DDBJ databases">
        <authorList>
            <consortium name="DOE Joint Genome Institute"/>
            <person name="Ahrendt S."/>
            <person name="Riley R."/>
            <person name="Andreopoulos W."/>
            <person name="Labutti K."/>
            <person name="Pangilinan J."/>
            <person name="Ruiz-Duenas F.J."/>
            <person name="Barrasa J.M."/>
            <person name="Sanchez-Garcia M."/>
            <person name="Camarero S."/>
            <person name="Miyauchi S."/>
            <person name="Serrano A."/>
            <person name="Linde D."/>
            <person name="Babiker R."/>
            <person name="Drula E."/>
            <person name="Ayuso-Fernandez I."/>
            <person name="Pacheco R."/>
            <person name="Padilla G."/>
            <person name="Ferreira P."/>
            <person name="Barriuso J."/>
            <person name="Kellner H."/>
            <person name="Castanera R."/>
            <person name="Alfaro M."/>
            <person name="Ramirez L."/>
            <person name="Pisabarro A.G."/>
            <person name="Kuo A."/>
            <person name="Tritt A."/>
            <person name="Lipzen A."/>
            <person name="He G."/>
            <person name="Yan M."/>
            <person name="Ng V."/>
            <person name="Cullen D."/>
            <person name="Martin F."/>
            <person name="Rosso M.-N."/>
            <person name="Henrissat B."/>
            <person name="Hibbett D."/>
            <person name="Martinez A.T."/>
            <person name="Grigoriev I.V."/>
        </authorList>
    </citation>
    <scope>NUCLEOTIDE SEQUENCE</scope>
    <source>
        <strain evidence="2">AH 40177</strain>
    </source>
</reference>
<feature type="compositionally biased region" description="Low complexity" evidence="1">
    <location>
        <begin position="74"/>
        <end position="86"/>
    </location>
</feature>
<evidence type="ECO:0000256" key="1">
    <source>
        <dbReference type="SAM" id="MobiDB-lite"/>
    </source>
</evidence>
<feature type="region of interest" description="Disordered" evidence="1">
    <location>
        <begin position="1"/>
        <end position="110"/>
    </location>
</feature>
<dbReference type="EMBL" id="JADNRY010000006">
    <property type="protein sequence ID" value="KAF9076493.1"/>
    <property type="molecule type" value="Genomic_DNA"/>
</dbReference>
<keyword evidence="3" id="KW-1185">Reference proteome</keyword>
<sequence>MPGQANPITTYFARAEQKKKKENLRPKKRKYNAANAVEIEYQPPGSSKKTKLADSSRQQFTYRTRSLNKEEFDAAASSTSTPQASTVPRRTAPHHQYITPKSLAKPSSTRLYDNDCNETIDLTQIPPDVNPFIVQNLQPRDFSLKTSESRLPATPSSSLRTLTVTHPSASPSIRRQVHGIPPTTPQRSRWVDLVSETPGTPGFISPKPRPKSVMFDALPNLSHVPSSQSQEVDIDFSTYRRCGARSDSSSDEVIPGSQSQDFDDGGALLQVISPRRQRVRRELELAKEVAAAAETGSRDSAIPSSQSQEFDSDGGLLHIISPRRKRVMHHFEQFKLAKQVEVEAASQDILIPSSQSQEFDSDGTLLNVVSPRRKRIMHEFEQARRIAASTEVVLGSQSQIEHEIADIEINQTANLQLELGPSQLEDDPADGDTTVCDTGNAPLGSVLDDHDIQSLFESDMRFDEDRANALESDVYQVDTMRVDPARLLTSDAASSVTESDSDDEQWMKQAQVAREPSANLPHDLPYASQMQSWNTDVSAYSFPTAALDFFDMLEQGPD</sequence>
<evidence type="ECO:0000313" key="2">
    <source>
        <dbReference type="EMBL" id="KAF9076493.1"/>
    </source>
</evidence>
<feature type="region of interest" description="Disordered" evidence="1">
    <location>
        <begin position="292"/>
        <end position="315"/>
    </location>
</feature>
<evidence type="ECO:0000313" key="3">
    <source>
        <dbReference type="Proteomes" id="UP000772434"/>
    </source>
</evidence>
<dbReference type="AlphaFoldDB" id="A0A9P5Q6R9"/>
<gene>
    <name evidence="2" type="ORF">BDP27DRAFT_1313425</name>
</gene>
<dbReference type="Proteomes" id="UP000772434">
    <property type="component" value="Unassembled WGS sequence"/>
</dbReference>